<reference evidence="4" key="2">
    <citation type="submission" date="2012-08" db="EMBL/GenBank/DDBJ databases">
        <title>The Genome Sequence of Wuchereria bancrofti.</title>
        <authorList>
            <person name="Nutman T.B."/>
            <person name="Fink D.L."/>
            <person name="Russ C."/>
            <person name="Young S."/>
            <person name="Zeng Q."/>
            <person name="Koehrsen M."/>
            <person name="Alvarado L."/>
            <person name="Berlin A."/>
            <person name="Chapman S.B."/>
            <person name="Chen Z."/>
            <person name="Freedman E."/>
            <person name="Gellesch M."/>
            <person name="Goldberg J."/>
            <person name="Griggs A."/>
            <person name="Gujja S."/>
            <person name="Heilman E.R."/>
            <person name="Heiman D."/>
            <person name="Hepburn T."/>
            <person name="Howarth C."/>
            <person name="Jen D."/>
            <person name="Larson L."/>
            <person name="Lewis B."/>
            <person name="Mehta T."/>
            <person name="Park D."/>
            <person name="Pearson M."/>
            <person name="Roberts A."/>
            <person name="Saif S."/>
            <person name="Shea T."/>
            <person name="Shenoy N."/>
            <person name="Sisk P."/>
            <person name="Stolte C."/>
            <person name="Sykes S."/>
            <person name="Walk T."/>
            <person name="White J."/>
            <person name="Yandava C."/>
            <person name="Haas B."/>
            <person name="Henn M.R."/>
            <person name="Nusbaum C."/>
            <person name="Birren B."/>
        </authorList>
    </citation>
    <scope>NUCLEOTIDE SEQUENCE [LARGE SCALE GENOMIC DNA]</scope>
    <source>
        <strain evidence="4">NA</strain>
    </source>
</reference>
<dbReference type="OrthoDB" id="5862259at2759"/>
<name>J9EIA6_WUCBA</name>
<dbReference type="Proteomes" id="UP000270924">
    <property type="component" value="Unassembled WGS sequence"/>
</dbReference>
<dbReference type="OMA" id="LLHAQWQ"/>
<dbReference type="EMBL" id="UYWW01000767">
    <property type="protein sequence ID" value="VDM09271.1"/>
    <property type="molecule type" value="Genomic_DNA"/>
</dbReference>
<dbReference type="InParanoid" id="J9EIA6"/>
<accession>J9EIA6</accession>
<keyword evidence="1" id="KW-0175">Coiled coil</keyword>
<dbReference type="EMBL" id="ADBV01003071">
    <property type="protein sequence ID" value="EJW82161.1"/>
    <property type="molecule type" value="Genomic_DNA"/>
</dbReference>
<evidence type="ECO:0000313" key="5">
    <source>
        <dbReference type="Proteomes" id="UP000270924"/>
    </source>
</evidence>
<reference evidence="2" key="1">
    <citation type="submission" date="2012-08" db="EMBL/GenBank/DDBJ databases">
        <title>The Genome Sequence of Wuchereria bancrofti.</title>
        <authorList>
            <consortium name="The Broad Institute Genome Sequencing Platform"/>
            <consortium name="Broad Institute Genome Sequencing Center for Infectious Disease"/>
            <person name="Nutman T.B."/>
            <person name="Fink D.L."/>
            <person name="Russ C."/>
            <person name="Young S."/>
            <person name="Zeng Q."/>
            <person name="Koehrsen M."/>
            <person name="Alvarado L."/>
            <person name="Berlin A."/>
            <person name="Borenstein D."/>
            <person name="Chapman S.B."/>
            <person name="Chen Z."/>
            <person name="Engels R."/>
            <person name="Freedman E."/>
            <person name="Gellesch M."/>
            <person name="Goldberg J."/>
            <person name="Griggs A."/>
            <person name="Gujja S."/>
            <person name="Heilman E.R."/>
            <person name="Heiman D."/>
            <person name="Hepburn T."/>
            <person name="Howarth C."/>
            <person name="Jen D."/>
            <person name="Larson L."/>
            <person name="Lewis B."/>
            <person name="Mehta T."/>
            <person name="Park D."/>
            <person name="Pearson M."/>
            <person name="Richards J."/>
            <person name="Roberts A."/>
            <person name="Saif S."/>
            <person name="Shea T."/>
            <person name="Shenoy N."/>
            <person name="Sisk P."/>
            <person name="Stolte C."/>
            <person name="Sykes S."/>
            <person name="Walk T."/>
            <person name="White J."/>
            <person name="Yandava C."/>
            <person name="Haas B."/>
            <person name="Henn M.R."/>
            <person name="Nusbaum C."/>
            <person name="Birren B."/>
        </authorList>
    </citation>
    <scope>NUCLEOTIDE SEQUENCE</scope>
</reference>
<sequence>MNDTTMNMQDVDDETKNENLVRDYLLHQLQLNLLHAQWQDKPNAEAIEELMEAKRTMQEMEDDVVKKFNALNEQYELINSKLYNSFSPFLIILFEQLRQFLNVGFSGIIDPEKAHGLENYQEMLKEIERLSVKHQTILDNFNGDAKACLADYQARAEEMEELKNEIENQKEVIATLNAQISSINSKLLSS</sequence>
<dbReference type="Proteomes" id="UP000004810">
    <property type="component" value="Unassembled WGS sequence"/>
</dbReference>
<evidence type="ECO:0000313" key="4">
    <source>
        <dbReference type="Proteomes" id="UP000004810"/>
    </source>
</evidence>
<organism evidence="2 4">
    <name type="scientific">Wuchereria bancrofti</name>
    <dbReference type="NCBI Taxonomy" id="6293"/>
    <lineage>
        <taxon>Eukaryota</taxon>
        <taxon>Metazoa</taxon>
        <taxon>Ecdysozoa</taxon>
        <taxon>Nematoda</taxon>
        <taxon>Chromadorea</taxon>
        <taxon>Rhabditida</taxon>
        <taxon>Spirurina</taxon>
        <taxon>Spiruromorpha</taxon>
        <taxon>Filarioidea</taxon>
        <taxon>Onchocercidae</taxon>
        <taxon>Wuchereria</taxon>
    </lineage>
</organism>
<keyword evidence="5" id="KW-1185">Reference proteome</keyword>
<reference evidence="3 5" key="3">
    <citation type="submission" date="2018-11" db="EMBL/GenBank/DDBJ databases">
        <authorList>
            <consortium name="Pathogen Informatics"/>
        </authorList>
    </citation>
    <scope>NUCLEOTIDE SEQUENCE [LARGE SCALE GENOMIC DNA]</scope>
</reference>
<evidence type="ECO:0000313" key="2">
    <source>
        <dbReference type="EMBL" id="EJW82161.1"/>
    </source>
</evidence>
<gene>
    <name evidence="3" type="ORF">WBA_LOCUS2657</name>
    <name evidence="2" type="ORF">WUBG_06927</name>
</gene>
<evidence type="ECO:0000313" key="3">
    <source>
        <dbReference type="EMBL" id="VDM09271.1"/>
    </source>
</evidence>
<proteinExistence type="predicted"/>
<feature type="coiled-coil region" evidence="1">
    <location>
        <begin position="145"/>
        <end position="186"/>
    </location>
</feature>
<protein>
    <submittedName>
        <fullName evidence="2">Uncharacterized protein</fullName>
    </submittedName>
</protein>
<dbReference type="AlphaFoldDB" id="J9EIA6"/>
<evidence type="ECO:0000256" key="1">
    <source>
        <dbReference type="SAM" id="Coils"/>
    </source>
</evidence>